<dbReference type="InterPro" id="IPR036420">
    <property type="entry name" value="BRCT_dom_sf"/>
</dbReference>
<reference evidence="6" key="1">
    <citation type="submission" date="2022-07" db="EMBL/GenBank/DDBJ databases">
        <title>Fungi with potential for degradation of polypropylene.</title>
        <authorList>
            <person name="Gostincar C."/>
        </authorList>
    </citation>
    <scope>NUCLEOTIDE SEQUENCE</scope>
    <source>
        <strain evidence="6">EXF-13287</strain>
    </source>
</reference>
<feature type="compositionally biased region" description="Polar residues" evidence="4">
    <location>
        <begin position="496"/>
        <end position="514"/>
    </location>
</feature>
<evidence type="ECO:0000313" key="6">
    <source>
        <dbReference type="EMBL" id="KAJ9145597.1"/>
    </source>
</evidence>
<proteinExistence type="predicted"/>
<dbReference type="PROSITE" id="PS50172">
    <property type="entry name" value="BRCT"/>
    <property type="match status" value="1"/>
</dbReference>
<feature type="region of interest" description="Disordered" evidence="4">
    <location>
        <begin position="306"/>
        <end position="557"/>
    </location>
</feature>
<feature type="compositionally biased region" description="Polar residues" evidence="4">
    <location>
        <begin position="164"/>
        <end position="174"/>
    </location>
</feature>
<keyword evidence="3" id="KW-0539">Nucleus</keyword>
<evidence type="ECO:0000259" key="5">
    <source>
        <dbReference type="PROSITE" id="PS50172"/>
    </source>
</evidence>
<dbReference type="AlphaFoldDB" id="A0AA38RE57"/>
<dbReference type="InterPro" id="IPR001357">
    <property type="entry name" value="BRCT_dom"/>
</dbReference>
<name>A0AA38RE57_9PEZI</name>
<feature type="compositionally biased region" description="Polar residues" evidence="4">
    <location>
        <begin position="623"/>
        <end position="633"/>
    </location>
</feature>
<dbReference type="PANTHER" id="PTHR15321:SF3">
    <property type="entry name" value="TP53-BINDING PROTEIN 1"/>
    <property type="match status" value="1"/>
</dbReference>
<feature type="compositionally biased region" description="Polar residues" evidence="4">
    <location>
        <begin position="416"/>
        <end position="426"/>
    </location>
</feature>
<feature type="compositionally biased region" description="Polar residues" evidence="4">
    <location>
        <begin position="18"/>
        <end position="27"/>
    </location>
</feature>
<gene>
    <name evidence="6" type="ORF">NKR19_g6031</name>
</gene>
<dbReference type="EMBL" id="JANBVN010000088">
    <property type="protein sequence ID" value="KAJ9145597.1"/>
    <property type="molecule type" value="Genomic_DNA"/>
</dbReference>
<feature type="region of interest" description="Disordered" evidence="4">
    <location>
        <begin position="1"/>
        <end position="76"/>
    </location>
</feature>
<evidence type="ECO:0000313" key="7">
    <source>
        <dbReference type="Proteomes" id="UP001174691"/>
    </source>
</evidence>
<feature type="region of interest" description="Disordered" evidence="4">
    <location>
        <begin position="575"/>
        <end position="704"/>
    </location>
</feature>
<sequence>MSGSTSIVTAENRALGGNNESQDSQQVLDLYQQIYGVGLMSSSPPQGDEPPFPHKSHQPARKQSQGSESRRKRMSLTTLKTRNAIIDDCDFVRSLPSDIYTAAVCSDGELALKADWPSGRPEKASIDRFEEKPQQCAVEVPVALVSDAPNPLVSSAANRKMDDSSQSPTQSNDGRSYERYFRASQRSDKLEAATHLEEPVRAVETLTQSSLHEQKSLSEGDTGAVIFDIDHAVATATAHSLPSDHSPQPPLASVRARTFALQQQTSQEQEQLPETPAVRHNPFAGVNQSHLVPTSQLFRATQFSSAFRRGASPTSSRPSPNDFPHNTISPNPISSPLKARGLRSSPTTGHVSSPQAIHTTDSPQPEDEQAMPFPSASGDDPVVPESPQYRRPRTRPAPAPMDVYVPMRQSQERRSSSIVPQDSGSPELSDDGDDPIDRRRRARSKKEASLKQLTSIKVTRTPKTEDVEVPSTNTKKKNTRTAAQQYLDQCRGSQMEPDQNSESQERVANSQGASSMLGVSRAARHEELTQSSQGQEPGPINNGIANSSVADGEPNPKRRRTQYLLLRIDSTETNVANGETIPETSPVDKAPRYSNGAPGYPSSAVQKPSSNRVVVGSSRNMNDDTSVPKSSVTEYVLPATPSGITDNISGPELPKLVSSNHKPAVSEEQHLPSPNLPQLSSDKPVALPSSPPAPAFSTRNPQLCRDQSYRRGGKLFDGMAFAISFQSKQPGESKEVHAEREKFAESLGAMIVQAGGRVLENGFIELFQSGSSRSVAASPISSMSSSPPQATNGEVNLTAAGRRLGFTALIVDGHSRKAKYMQALALGLPCLAARWITTCLNSGEIVDWVPYLLCAGESTFLGGAYKSRVLTPYNASEARLAQVIEARPRLLEGSRVLLVMKKSEEVNGMAYVFLARVLGATIGRAHSIDEAKAMMKASQEMGQPFDWVYANAGTSSINTGGNSKKRKRAGGNTASTAETLNTLPTLTDELVIQSLILGRLLQEGEI</sequence>
<feature type="domain" description="BRCT" evidence="5">
    <location>
        <begin position="711"/>
        <end position="853"/>
    </location>
</feature>
<feature type="compositionally biased region" description="Low complexity" evidence="4">
    <location>
        <begin position="609"/>
        <end position="620"/>
    </location>
</feature>
<dbReference type="InterPro" id="IPR047249">
    <property type="entry name" value="BRCT_p53bp1-like_rpt1"/>
</dbReference>
<feature type="compositionally biased region" description="Polar residues" evidence="4">
    <location>
        <begin position="312"/>
        <end position="334"/>
    </location>
</feature>
<dbReference type="GO" id="GO:0042393">
    <property type="term" value="F:histone binding"/>
    <property type="evidence" value="ECO:0007669"/>
    <property type="project" value="TreeGrafter"/>
</dbReference>
<accession>A0AA38RE57</accession>
<dbReference type="Gene3D" id="3.40.50.10190">
    <property type="entry name" value="BRCT domain"/>
    <property type="match status" value="1"/>
</dbReference>
<evidence type="ECO:0000256" key="4">
    <source>
        <dbReference type="SAM" id="MobiDB-lite"/>
    </source>
</evidence>
<evidence type="ECO:0000256" key="1">
    <source>
        <dbReference type="ARBA" id="ARBA00004123"/>
    </source>
</evidence>
<feature type="compositionally biased region" description="Polar residues" evidence="4">
    <location>
        <begin position="344"/>
        <end position="363"/>
    </location>
</feature>
<keyword evidence="2" id="KW-0227">DNA damage</keyword>
<protein>
    <submittedName>
        <fullName evidence="6">DNA repair protein crb2</fullName>
    </submittedName>
</protein>
<dbReference type="Proteomes" id="UP001174691">
    <property type="component" value="Unassembled WGS sequence"/>
</dbReference>
<organism evidence="6 7">
    <name type="scientific">Coniochaeta hoffmannii</name>
    <dbReference type="NCBI Taxonomy" id="91930"/>
    <lineage>
        <taxon>Eukaryota</taxon>
        <taxon>Fungi</taxon>
        <taxon>Dikarya</taxon>
        <taxon>Ascomycota</taxon>
        <taxon>Pezizomycotina</taxon>
        <taxon>Sordariomycetes</taxon>
        <taxon>Sordariomycetidae</taxon>
        <taxon>Coniochaetales</taxon>
        <taxon>Coniochaetaceae</taxon>
        <taxon>Coniochaeta</taxon>
    </lineage>
</organism>
<dbReference type="GO" id="GO:0045944">
    <property type="term" value="P:positive regulation of transcription by RNA polymerase II"/>
    <property type="evidence" value="ECO:0007669"/>
    <property type="project" value="TreeGrafter"/>
</dbReference>
<dbReference type="SUPFAM" id="SSF52113">
    <property type="entry name" value="BRCT domain"/>
    <property type="match status" value="1"/>
</dbReference>
<comment type="caution">
    <text evidence="6">The sequence shown here is derived from an EMBL/GenBank/DDBJ whole genome shotgun (WGS) entry which is preliminary data.</text>
</comment>
<feature type="region of interest" description="Disordered" evidence="4">
    <location>
        <begin position="153"/>
        <end position="177"/>
    </location>
</feature>
<evidence type="ECO:0000256" key="3">
    <source>
        <dbReference type="ARBA" id="ARBA00023242"/>
    </source>
</evidence>
<dbReference type="GO" id="GO:0000077">
    <property type="term" value="P:DNA damage checkpoint signaling"/>
    <property type="evidence" value="ECO:0007669"/>
    <property type="project" value="TreeGrafter"/>
</dbReference>
<evidence type="ECO:0000256" key="2">
    <source>
        <dbReference type="ARBA" id="ARBA00022763"/>
    </source>
</evidence>
<comment type="subcellular location">
    <subcellularLocation>
        <location evidence="1">Nucleus</location>
    </subcellularLocation>
</comment>
<dbReference type="PANTHER" id="PTHR15321">
    <property type="entry name" value="TUMOR SUPPRESSOR P53-BINDING PROTEIN 1"/>
    <property type="match status" value="1"/>
</dbReference>
<dbReference type="GO" id="GO:0005634">
    <property type="term" value="C:nucleus"/>
    <property type="evidence" value="ECO:0007669"/>
    <property type="project" value="UniProtKB-SubCell"/>
</dbReference>
<dbReference type="InterPro" id="IPR047252">
    <property type="entry name" value="TP53BP1-like"/>
</dbReference>
<keyword evidence="7" id="KW-1185">Reference proteome</keyword>
<dbReference type="CDD" id="cd17745">
    <property type="entry name" value="BRCT_p53bp1_rpt1"/>
    <property type="match status" value="1"/>
</dbReference>